<dbReference type="FunFam" id="3.30.565.10:FF:000016">
    <property type="entry name" value="Chemotaxis protein CheA, putative"/>
    <property type="match status" value="1"/>
</dbReference>
<keyword evidence="6" id="KW-0902">Two-component regulatory system</keyword>
<dbReference type="KEGG" id="slw:BRW62_08280"/>
<protein>
    <recommendedName>
        <fullName evidence="2">histidine kinase</fullName>
        <ecNumber evidence="2">2.7.13.3</ecNumber>
    </recommendedName>
</protein>
<accession>A0A2D2Q2N1</accession>
<dbReference type="PROSITE" id="PS50110">
    <property type="entry name" value="RESPONSE_REGULATORY"/>
    <property type="match status" value="1"/>
</dbReference>
<dbReference type="InterPro" id="IPR036061">
    <property type="entry name" value="CheW-like_dom_sf"/>
</dbReference>
<dbReference type="InterPro" id="IPR003594">
    <property type="entry name" value="HATPase_dom"/>
</dbReference>
<dbReference type="Gene3D" id="1.20.120.160">
    <property type="entry name" value="HPT domain"/>
    <property type="match status" value="1"/>
</dbReference>
<dbReference type="GO" id="GO:0005737">
    <property type="term" value="C:cytoplasm"/>
    <property type="evidence" value="ECO:0007669"/>
    <property type="project" value="InterPro"/>
</dbReference>
<organism evidence="13 14">
    <name type="scientific">Parathermosynechococcus lividus PCC 6715</name>
    <dbReference type="NCBI Taxonomy" id="1917166"/>
    <lineage>
        <taxon>Bacteria</taxon>
        <taxon>Bacillati</taxon>
        <taxon>Cyanobacteriota</taxon>
        <taxon>Cyanophyceae</taxon>
        <taxon>Acaryochloridales</taxon>
        <taxon>Thermosynechococcaceae</taxon>
        <taxon>Parathermosynechococcus</taxon>
    </lineage>
</organism>
<sequence>MYIEDDELRSLYQVASSEHLHALEAGLLALETNPQDRSPLDQLLREAHSLKGDSRMLGVTEAEAIIHHIEEILSHWRQNRLVPSPHLFEGLYRALDAVKKIAHEAVTGEPANVSSFHVAAELLQFLEGASPAPDPPRPAEAEVDDLDALMSAPSSSPFLEDSSEISSQEEGTTAPTATVTGQDHYRIESVRVASSTLDSLMTAIGDLTVTQQRIARQQELIVEGLAYWEQAQVHLLASQRLLQPHPELLTLRQHYDHLRQQLDSLGRSLQQLQARAGVDDAHLTAVVNGLENEIQNLQFLPLGTIFNLLPRAVRDIAKEQKKEVQLVIEGAEVMVDRRILEGMKDPLTHLVRNALDHGIELPQERQQQGKPPQGTLTVRGRTNGNEVVIEVMDDGRGLDHDAIKQTALQRGLYSADALAAMSRSQVEALIFAPGFSTRAQVSSLSGRGVGLDVVRANVEELNGTINVISTAGKGCCFQITLRANRATVSILTVRLHDYVYGLPVEAIATTLLLRHEELILGGAEPTLLWEQQPVSISWLADILNQEGGIRHQPRYPCIILRHGDRYRGLIVDEIVNFQKVQLKPHHPFLSGIPHLLGVTVLETGDICHLLKPSALVTATGGDRPQPSTVLKPPTKPRILLVEDSLPIRTQLRRILERSGYEVTTAVDGADGFQQLRTGTFDAIVSDVEMPQQSGIEMTQRIRQLPEYQRLPIVLVTTLAAASDRQRALAAGANAYLTKGNFDQTLLLDTLRELIHEQN</sequence>
<dbReference type="SUPFAM" id="SSF50341">
    <property type="entry name" value="CheW-like"/>
    <property type="match status" value="1"/>
</dbReference>
<gene>
    <name evidence="13" type="ORF">BRW62_08280</name>
</gene>
<dbReference type="SMART" id="SM00073">
    <property type="entry name" value="HPT"/>
    <property type="match status" value="1"/>
</dbReference>
<evidence type="ECO:0000313" key="13">
    <source>
        <dbReference type="EMBL" id="ATS18746.1"/>
    </source>
</evidence>
<name>A0A2D2Q2N1_PARLV</name>
<dbReference type="Gene3D" id="1.10.287.560">
    <property type="entry name" value="Histidine kinase CheA-like, homodimeric domain"/>
    <property type="match status" value="1"/>
</dbReference>
<dbReference type="EC" id="2.7.13.3" evidence="2"/>
<dbReference type="Gene3D" id="3.30.565.10">
    <property type="entry name" value="Histidine kinase-like ATPase, C-terminal domain"/>
    <property type="match status" value="1"/>
</dbReference>
<dbReference type="PRINTS" id="PR00344">
    <property type="entry name" value="BCTRLSENSOR"/>
</dbReference>
<dbReference type="AlphaFoldDB" id="A0A2D2Q2N1"/>
<dbReference type="Pfam" id="PF02518">
    <property type="entry name" value="HATPase_c"/>
    <property type="match status" value="1"/>
</dbReference>
<dbReference type="PROSITE" id="PS50109">
    <property type="entry name" value="HIS_KIN"/>
    <property type="match status" value="1"/>
</dbReference>
<keyword evidence="3 8" id="KW-0597">Phosphoprotein</keyword>
<dbReference type="CDD" id="cd16916">
    <property type="entry name" value="HATPase_CheA-like"/>
    <property type="match status" value="1"/>
</dbReference>
<dbReference type="CDD" id="cd00088">
    <property type="entry name" value="HPT"/>
    <property type="match status" value="1"/>
</dbReference>
<evidence type="ECO:0000256" key="1">
    <source>
        <dbReference type="ARBA" id="ARBA00000085"/>
    </source>
</evidence>
<evidence type="ECO:0000259" key="10">
    <source>
        <dbReference type="PROSITE" id="PS50109"/>
    </source>
</evidence>
<keyword evidence="14" id="KW-1185">Reference proteome</keyword>
<dbReference type="Pfam" id="PF01627">
    <property type="entry name" value="Hpt"/>
    <property type="match status" value="1"/>
</dbReference>
<dbReference type="InterPro" id="IPR001789">
    <property type="entry name" value="Sig_transdc_resp-reg_receiver"/>
</dbReference>
<dbReference type="InterPro" id="IPR036641">
    <property type="entry name" value="HPT_dom_sf"/>
</dbReference>
<feature type="modified residue" description="4-aspartylphosphate" evidence="8">
    <location>
        <position position="686"/>
    </location>
</feature>
<evidence type="ECO:0000256" key="2">
    <source>
        <dbReference type="ARBA" id="ARBA00012438"/>
    </source>
</evidence>
<dbReference type="InterPro" id="IPR036890">
    <property type="entry name" value="HATPase_C_sf"/>
</dbReference>
<evidence type="ECO:0000256" key="7">
    <source>
        <dbReference type="PROSITE-ProRule" id="PRU00110"/>
    </source>
</evidence>
<reference evidence="13 14" key="1">
    <citation type="submission" date="2016-11" db="EMBL/GenBank/DDBJ databases">
        <title>Complete genome sequence of thermophilic cyanobacteria strain Synechococcus sp. PCC6715.</title>
        <authorList>
            <person name="Tang J."/>
            <person name="Daroch M."/>
            <person name="Liang Y."/>
            <person name="Jiang D."/>
            <person name="Shah M."/>
        </authorList>
    </citation>
    <scope>NUCLEOTIDE SEQUENCE [LARGE SCALE GENOMIC DNA]</scope>
    <source>
        <strain evidence="13 14">PCC 6715</strain>
    </source>
</reference>
<dbReference type="GO" id="GO:0000155">
    <property type="term" value="F:phosphorelay sensor kinase activity"/>
    <property type="evidence" value="ECO:0007669"/>
    <property type="project" value="InterPro"/>
</dbReference>
<dbReference type="EMBL" id="CP018092">
    <property type="protein sequence ID" value="ATS18746.1"/>
    <property type="molecule type" value="Genomic_DNA"/>
</dbReference>
<dbReference type="InterPro" id="IPR008207">
    <property type="entry name" value="Sig_transdc_His_kin_Hpt_dom"/>
</dbReference>
<dbReference type="SMART" id="SM00387">
    <property type="entry name" value="HATPase_c"/>
    <property type="match status" value="1"/>
</dbReference>
<dbReference type="InterPro" id="IPR002545">
    <property type="entry name" value="CheW-lke_dom"/>
</dbReference>
<dbReference type="Proteomes" id="UP000231057">
    <property type="component" value="Chromosome"/>
</dbReference>
<dbReference type="OrthoDB" id="291966at2"/>
<dbReference type="InterPro" id="IPR004358">
    <property type="entry name" value="Sig_transdc_His_kin-like_C"/>
</dbReference>
<dbReference type="Gene3D" id="2.30.30.40">
    <property type="entry name" value="SH3 Domains"/>
    <property type="match status" value="1"/>
</dbReference>
<proteinExistence type="predicted"/>
<evidence type="ECO:0000256" key="9">
    <source>
        <dbReference type="SAM" id="MobiDB-lite"/>
    </source>
</evidence>
<keyword evidence="5" id="KW-0418">Kinase</keyword>
<dbReference type="GO" id="GO:0006935">
    <property type="term" value="P:chemotaxis"/>
    <property type="evidence" value="ECO:0007669"/>
    <property type="project" value="InterPro"/>
</dbReference>
<comment type="catalytic activity">
    <reaction evidence="1">
        <text>ATP + protein L-histidine = ADP + protein N-phospho-L-histidine.</text>
        <dbReference type="EC" id="2.7.13.3"/>
    </reaction>
</comment>
<dbReference type="SUPFAM" id="SSF55874">
    <property type="entry name" value="ATPase domain of HSP90 chaperone/DNA topoisomerase II/histidine kinase"/>
    <property type="match status" value="1"/>
</dbReference>
<dbReference type="SMART" id="SM01231">
    <property type="entry name" value="H-kinase_dim"/>
    <property type="match status" value="1"/>
</dbReference>
<reference evidence="14" key="2">
    <citation type="journal article" date="2022" name="Front. Microbiol.">
        <title>Comparative Genomic Analysis Revealed Distinct Molecular Components and Organization of CO2-Concentrating Mechanism in Thermophilic Cyanobacteria.</title>
        <authorList>
            <person name="Tang J."/>
            <person name="Zhou H."/>
            <person name="Yao D."/>
            <person name="Riaz S."/>
            <person name="You D."/>
            <person name="Klepacz-Smolka A."/>
            <person name="Daroch M."/>
        </authorList>
    </citation>
    <scope>NUCLEOTIDE SEQUENCE [LARGE SCALE GENOMIC DNA]</scope>
    <source>
        <strain evidence="14">PCC 6715</strain>
    </source>
</reference>
<evidence type="ECO:0000256" key="3">
    <source>
        <dbReference type="ARBA" id="ARBA00022553"/>
    </source>
</evidence>
<keyword evidence="4" id="KW-0808">Transferase</keyword>
<dbReference type="SUPFAM" id="SSF47226">
    <property type="entry name" value="Histidine-containing phosphotransfer domain, HPT domain"/>
    <property type="match status" value="1"/>
</dbReference>
<dbReference type="InterPro" id="IPR037006">
    <property type="entry name" value="CheA-like_homodim_sf"/>
</dbReference>
<feature type="domain" description="HPt" evidence="12">
    <location>
        <begin position="1"/>
        <end position="105"/>
    </location>
</feature>
<dbReference type="InterPro" id="IPR005467">
    <property type="entry name" value="His_kinase_dom"/>
</dbReference>
<evidence type="ECO:0000256" key="5">
    <source>
        <dbReference type="ARBA" id="ARBA00022777"/>
    </source>
</evidence>
<evidence type="ECO:0000256" key="6">
    <source>
        <dbReference type="ARBA" id="ARBA00023012"/>
    </source>
</evidence>
<dbReference type="PANTHER" id="PTHR43395">
    <property type="entry name" value="SENSOR HISTIDINE KINASE CHEA"/>
    <property type="match status" value="1"/>
</dbReference>
<dbReference type="SMART" id="SM00448">
    <property type="entry name" value="REC"/>
    <property type="match status" value="1"/>
</dbReference>
<dbReference type="InterPro" id="IPR004105">
    <property type="entry name" value="CheA-like_dim"/>
</dbReference>
<dbReference type="PANTHER" id="PTHR43395:SF1">
    <property type="entry name" value="CHEMOTAXIS PROTEIN CHEA"/>
    <property type="match status" value="1"/>
</dbReference>
<dbReference type="RefSeq" id="WP_099799088.1">
    <property type="nucleotide sequence ID" value="NZ_CP018092.1"/>
</dbReference>
<dbReference type="SUPFAM" id="SSF52172">
    <property type="entry name" value="CheY-like"/>
    <property type="match status" value="1"/>
</dbReference>
<evidence type="ECO:0000259" key="12">
    <source>
        <dbReference type="PROSITE" id="PS50894"/>
    </source>
</evidence>
<dbReference type="Pfam" id="PF01584">
    <property type="entry name" value="CheW"/>
    <property type="match status" value="1"/>
</dbReference>
<feature type="domain" description="Histidine kinase" evidence="10">
    <location>
        <begin position="236"/>
        <end position="485"/>
    </location>
</feature>
<evidence type="ECO:0000313" key="14">
    <source>
        <dbReference type="Proteomes" id="UP000231057"/>
    </source>
</evidence>
<feature type="domain" description="Response regulatory" evidence="11">
    <location>
        <begin position="637"/>
        <end position="753"/>
    </location>
</feature>
<dbReference type="InterPro" id="IPR011006">
    <property type="entry name" value="CheY-like_superfamily"/>
</dbReference>
<dbReference type="SMART" id="SM00260">
    <property type="entry name" value="CheW"/>
    <property type="match status" value="1"/>
</dbReference>
<dbReference type="InterPro" id="IPR051315">
    <property type="entry name" value="Bact_Chemotaxis_CheA"/>
</dbReference>
<feature type="modified residue" description="Phosphohistidine" evidence="7">
    <location>
        <position position="48"/>
    </location>
</feature>
<dbReference type="Gene3D" id="3.40.50.2300">
    <property type="match status" value="1"/>
</dbReference>
<dbReference type="PROSITE" id="PS50894">
    <property type="entry name" value="HPT"/>
    <property type="match status" value="1"/>
</dbReference>
<feature type="region of interest" description="Disordered" evidence="9">
    <location>
        <begin position="152"/>
        <end position="178"/>
    </location>
</feature>
<dbReference type="Pfam" id="PF00072">
    <property type="entry name" value="Response_reg"/>
    <property type="match status" value="1"/>
</dbReference>
<feature type="compositionally biased region" description="Polar residues" evidence="9">
    <location>
        <begin position="164"/>
        <end position="178"/>
    </location>
</feature>
<evidence type="ECO:0000259" key="11">
    <source>
        <dbReference type="PROSITE" id="PS50110"/>
    </source>
</evidence>
<evidence type="ECO:0000256" key="8">
    <source>
        <dbReference type="PROSITE-ProRule" id="PRU00169"/>
    </source>
</evidence>
<evidence type="ECO:0000256" key="4">
    <source>
        <dbReference type="ARBA" id="ARBA00022679"/>
    </source>
</evidence>